<dbReference type="Pfam" id="PF00560">
    <property type="entry name" value="LRR_1"/>
    <property type="match status" value="1"/>
</dbReference>
<feature type="transmembrane region" description="Helical" evidence="6">
    <location>
        <begin position="180"/>
        <end position="200"/>
    </location>
</feature>
<keyword evidence="6" id="KW-0472">Membrane</keyword>
<keyword evidence="6" id="KW-0812">Transmembrane</keyword>
<proteinExistence type="predicted"/>
<evidence type="ECO:0000313" key="8">
    <source>
        <dbReference type="Proteomes" id="UP001153069"/>
    </source>
</evidence>
<name>A0A9N8HFS1_9STRA</name>
<keyword evidence="2" id="KW-0433">Leucine-rich repeat</keyword>
<dbReference type="EMBL" id="CAICTM010000469">
    <property type="protein sequence ID" value="CAB9511152.1"/>
    <property type="molecule type" value="Genomic_DNA"/>
</dbReference>
<evidence type="ECO:0000256" key="3">
    <source>
        <dbReference type="ARBA" id="ARBA00022729"/>
    </source>
</evidence>
<dbReference type="InterPro" id="IPR001611">
    <property type="entry name" value="Leu-rich_rpt"/>
</dbReference>
<dbReference type="InterPro" id="IPR032675">
    <property type="entry name" value="LRR_dom_sf"/>
</dbReference>
<feature type="compositionally biased region" description="Basic and acidic residues" evidence="5">
    <location>
        <begin position="17"/>
        <end position="32"/>
    </location>
</feature>
<evidence type="ECO:0000256" key="4">
    <source>
        <dbReference type="ARBA" id="ARBA00022737"/>
    </source>
</evidence>
<dbReference type="PANTHER" id="PTHR48053:SF71">
    <property type="entry name" value="LEUCINE RICH REPEAT FAMILY PROTEIN, EXPRESSED"/>
    <property type="match status" value="1"/>
</dbReference>
<dbReference type="GO" id="GO:0016020">
    <property type="term" value="C:membrane"/>
    <property type="evidence" value="ECO:0007669"/>
    <property type="project" value="UniProtKB-SubCell"/>
</dbReference>
<evidence type="ECO:0000256" key="1">
    <source>
        <dbReference type="ARBA" id="ARBA00004167"/>
    </source>
</evidence>
<protein>
    <submittedName>
        <fullName evidence="7">Leucine Rich Repeat</fullName>
    </submittedName>
</protein>
<feature type="compositionally biased region" description="Polar residues" evidence="5">
    <location>
        <begin position="209"/>
        <end position="228"/>
    </location>
</feature>
<feature type="compositionally biased region" description="Basic and acidic residues" evidence="5">
    <location>
        <begin position="83"/>
        <end position="92"/>
    </location>
</feature>
<dbReference type="AlphaFoldDB" id="A0A9N8HFS1"/>
<keyword evidence="8" id="KW-1185">Reference proteome</keyword>
<dbReference type="Proteomes" id="UP001153069">
    <property type="component" value="Unassembled WGS sequence"/>
</dbReference>
<feature type="region of interest" description="Disordered" evidence="5">
    <location>
        <begin position="204"/>
        <end position="228"/>
    </location>
</feature>
<dbReference type="InterPro" id="IPR051716">
    <property type="entry name" value="Plant_RL_S/T_kinase"/>
</dbReference>
<dbReference type="OrthoDB" id="1053178at2759"/>
<accession>A0A9N8HFS1</accession>
<comment type="caution">
    <text evidence="7">The sequence shown here is derived from an EMBL/GenBank/DDBJ whole genome shotgun (WGS) entry which is preliminary data.</text>
</comment>
<dbReference type="FunFam" id="3.80.10.10:FF:000041">
    <property type="entry name" value="LRR receptor-like serine/threonine-protein kinase ERECTA"/>
    <property type="match status" value="1"/>
</dbReference>
<feature type="compositionally biased region" description="Basic and acidic residues" evidence="5">
    <location>
        <begin position="51"/>
        <end position="61"/>
    </location>
</feature>
<sequence length="684" mass="74102">MSSVGHDDEFITEGPDDEKHELGADTSTDKEPPFITEGSDDEKPELGADTSTDKEPPKPEEGAVESTTSARPTSATAAATRPDTIEDVREEIQPLPPIRAPPQTDGPGAYAMGGRALGARGLAGPVRAQEPTRPDEVAAPEDTGAGLAQARPVEEDEQRDIEVATPVQAREQAKDASKGLLLILLLCVLVVIVAAVVVVLRSRADSDEQTSPRPTASPSVQPTEMPSSDQDKLLALLPDYTVTAIQQGSNAQSQAWDWMLEDPSFDRYDDERRLQRFGLAVLYFSTKGHEWITQDSFLNYTLHECEWMLESFDPTLADQTVTRLSCDPTNQSATRLVFNTNNLAGYLPRELALLTSLQELIIMRHPGLVGTLPTEIAKMRALESIAFHNNRFTGILPTELLLLNNLRRLALEGNLFEGTIHTEFGLFSTNLSHLTFDTNRFFGTIPSELGLLTTLTRLQPVPNQFDPGTIPTELGCLTEMRELLLSGQNTTGPIPSELGMMTNLFRFSASKTLLTGPIPTTIGQWTKVRSVNIDFSPLITGPIPSEFAGLSEAVALSLGSNSLVGTIPSELGNFPNMKVLDLSSNALVGPIPSELARVPMRLVSLQNNQLTGTLPAEFDPRSSGPQGALNIVGNNLTGSIPEGLCFLMSPSCNWSSPSMEGSFPCHFNYDCEELVCSCETCTCP</sequence>
<evidence type="ECO:0000256" key="6">
    <source>
        <dbReference type="SAM" id="Phobius"/>
    </source>
</evidence>
<evidence type="ECO:0000313" key="7">
    <source>
        <dbReference type="EMBL" id="CAB9511152.1"/>
    </source>
</evidence>
<gene>
    <name evidence="7" type="ORF">SEMRO_470_G149600.1</name>
</gene>
<evidence type="ECO:0000256" key="5">
    <source>
        <dbReference type="SAM" id="MobiDB-lite"/>
    </source>
</evidence>
<comment type="subcellular location">
    <subcellularLocation>
        <location evidence="1">Membrane</location>
        <topology evidence="1">Single-pass membrane protein</topology>
    </subcellularLocation>
</comment>
<reference evidence="7" key="1">
    <citation type="submission" date="2020-06" db="EMBL/GenBank/DDBJ databases">
        <authorList>
            <consortium name="Plant Systems Biology data submission"/>
        </authorList>
    </citation>
    <scope>NUCLEOTIDE SEQUENCE</scope>
    <source>
        <strain evidence="7">D6</strain>
    </source>
</reference>
<feature type="region of interest" description="Disordered" evidence="5">
    <location>
        <begin position="1"/>
        <end position="105"/>
    </location>
</feature>
<feature type="compositionally biased region" description="Low complexity" evidence="5">
    <location>
        <begin position="66"/>
        <end position="82"/>
    </location>
</feature>
<keyword evidence="6" id="KW-1133">Transmembrane helix</keyword>
<dbReference type="Gene3D" id="3.80.10.10">
    <property type="entry name" value="Ribonuclease Inhibitor"/>
    <property type="match status" value="2"/>
</dbReference>
<evidence type="ECO:0000256" key="2">
    <source>
        <dbReference type="ARBA" id="ARBA00022614"/>
    </source>
</evidence>
<keyword evidence="4" id="KW-0677">Repeat</keyword>
<organism evidence="7 8">
    <name type="scientific">Seminavis robusta</name>
    <dbReference type="NCBI Taxonomy" id="568900"/>
    <lineage>
        <taxon>Eukaryota</taxon>
        <taxon>Sar</taxon>
        <taxon>Stramenopiles</taxon>
        <taxon>Ochrophyta</taxon>
        <taxon>Bacillariophyta</taxon>
        <taxon>Bacillariophyceae</taxon>
        <taxon>Bacillariophycidae</taxon>
        <taxon>Naviculales</taxon>
        <taxon>Naviculaceae</taxon>
        <taxon>Seminavis</taxon>
    </lineage>
</organism>
<keyword evidence="3" id="KW-0732">Signal</keyword>
<dbReference type="SUPFAM" id="SSF52058">
    <property type="entry name" value="L domain-like"/>
    <property type="match status" value="1"/>
</dbReference>
<dbReference type="PANTHER" id="PTHR48053">
    <property type="entry name" value="LEUCINE RICH REPEAT FAMILY PROTEIN, EXPRESSED"/>
    <property type="match status" value="1"/>
</dbReference>